<dbReference type="Proteomes" id="UP001343724">
    <property type="component" value="Unassembled WGS sequence"/>
</dbReference>
<dbReference type="EMBL" id="JAYMFH010000014">
    <property type="protein sequence ID" value="MEC4295499.1"/>
    <property type="molecule type" value="Genomic_DNA"/>
</dbReference>
<sequence length="330" mass="33655">MQNTSSRRAFRLAAFALAAALVCALALVGFQPSPALAVVSSVKTAEVAPSYPNPITGEIEDPGDPNMVAMAESMMEGVTFPYALVETDVDGNVFVSLRFNLADQENGVTMEASTDGTEYVAAPGEMVASNAEDNTADWRFQVPAGTQYLRSHLGVIPIEREVIYFLTLGNSIDGNSANFTQTVTPGEGAEEPEPAAAAAGEPTESAAEAAEPEPASADDAAPVTGEGADEGIAEYNAEGRDVTGGVDEQPGLDGGTIALVIAIIVAVAAVAGIVVFLAYVRPKRARQAAAAAAAAGTTTPRPTEAPAAPAKAESGADSPDEDAKGEDSRA</sequence>
<feature type="signal peptide" evidence="3">
    <location>
        <begin position="1"/>
        <end position="37"/>
    </location>
</feature>
<evidence type="ECO:0000313" key="5">
    <source>
        <dbReference type="EMBL" id="MEC4295499.1"/>
    </source>
</evidence>
<dbReference type="RefSeq" id="WP_326454956.1">
    <property type="nucleotide sequence ID" value="NZ_JAYMFH010000014.1"/>
</dbReference>
<keyword evidence="2" id="KW-1133">Transmembrane helix</keyword>
<dbReference type="Pfam" id="PF11545">
    <property type="entry name" value="HemeBinding_Shp"/>
    <property type="match status" value="1"/>
</dbReference>
<comment type="caution">
    <text evidence="5">The sequence shown here is derived from an EMBL/GenBank/DDBJ whole genome shotgun (WGS) entry which is preliminary data.</text>
</comment>
<dbReference type="InterPro" id="IPR037250">
    <property type="entry name" value="NEAT_dom_sf"/>
</dbReference>
<feature type="region of interest" description="Disordered" evidence="1">
    <location>
        <begin position="176"/>
        <end position="226"/>
    </location>
</feature>
<feature type="compositionally biased region" description="Low complexity" evidence="1">
    <location>
        <begin position="194"/>
        <end position="222"/>
    </location>
</feature>
<proteinExistence type="predicted"/>
<protein>
    <submittedName>
        <fullName evidence="5">Heme-binding Shp domain-containing protein</fullName>
    </submittedName>
</protein>
<keyword evidence="6" id="KW-1185">Reference proteome</keyword>
<dbReference type="InterPro" id="IPR020985">
    <property type="entry name" value="Cell_surface_Shp_haem-bd"/>
</dbReference>
<evidence type="ECO:0000313" key="6">
    <source>
        <dbReference type="Proteomes" id="UP001343724"/>
    </source>
</evidence>
<evidence type="ECO:0000256" key="2">
    <source>
        <dbReference type="SAM" id="Phobius"/>
    </source>
</evidence>
<reference evidence="5 6" key="1">
    <citation type="submission" date="2024-01" db="EMBL/GenBank/DDBJ databases">
        <title>novel species in genus Adlercreutzia.</title>
        <authorList>
            <person name="Liu X."/>
        </authorList>
    </citation>
    <scope>NUCLEOTIDE SEQUENCE [LARGE SCALE GENOMIC DNA]</scope>
    <source>
        <strain evidence="5 6">R22</strain>
    </source>
</reference>
<name>A0ABU6J0B1_9ACTN</name>
<keyword evidence="3" id="KW-0732">Signal</keyword>
<feature type="transmembrane region" description="Helical" evidence="2">
    <location>
        <begin position="257"/>
        <end position="280"/>
    </location>
</feature>
<feature type="compositionally biased region" description="Low complexity" evidence="1">
    <location>
        <begin position="289"/>
        <end position="316"/>
    </location>
</feature>
<evidence type="ECO:0000259" key="4">
    <source>
        <dbReference type="Pfam" id="PF11545"/>
    </source>
</evidence>
<feature type="chain" id="PRO_5046669061" evidence="3">
    <location>
        <begin position="38"/>
        <end position="330"/>
    </location>
</feature>
<evidence type="ECO:0000256" key="1">
    <source>
        <dbReference type="SAM" id="MobiDB-lite"/>
    </source>
</evidence>
<keyword evidence="2" id="KW-0812">Transmembrane</keyword>
<dbReference type="PROSITE" id="PS51318">
    <property type="entry name" value="TAT"/>
    <property type="match status" value="1"/>
</dbReference>
<keyword evidence="2" id="KW-0472">Membrane</keyword>
<accession>A0ABU6J0B1</accession>
<feature type="compositionally biased region" description="Basic and acidic residues" evidence="1">
    <location>
        <begin position="321"/>
        <end position="330"/>
    </location>
</feature>
<dbReference type="InterPro" id="IPR006311">
    <property type="entry name" value="TAT_signal"/>
</dbReference>
<feature type="domain" description="Cell surface protein Shp haem-binding" evidence="4">
    <location>
        <begin position="41"/>
        <end position="183"/>
    </location>
</feature>
<evidence type="ECO:0000256" key="3">
    <source>
        <dbReference type="SAM" id="SignalP"/>
    </source>
</evidence>
<organism evidence="5 6">
    <name type="scientific">Adlercreutzia shanghongiae</name>
    <dbReference type="NCBI Taxonomy" id="3111773"/>
    <lineage>
        <taxon>Bacteria</taxon>
        <taxon>Bacillati</taxon>
        <taxon>Actinomycetota</taxon>
        <taxon>Coriobacteriia</taxon>
        <taxon>Eggerthellales</taxon>
        <taxon>Eggerthellaceae</taxon>
        <taxon>Adlercreutzia</taxon>
    </lineage>
</organism>
<gene>
    <name evidence="5" type="ORF">VJ920_09265</name>
</gene>
<feature type="region of interest" description="Disordered" evidence="1">
    <location>
        <begin position="289"/>
        <end position="330"/>
    </location>
</feature>
<dbReference type="Gene3D" id="2.60.40.1850">
    <property type="match status" value="1"/>
</dbReference>